<keyword evidence="3" id="KW-1185">Reference proteome</keyword>
<accession>A0A498QWR5</accession>
<feature type="compositionally biased region" description="Basic residues" evidence="1">
    <location>
        <begin position="167"/>
        <end position="177"/>
    </location>
</feature>
<evidence type="ECO:0000256" key="1">
    <source>
        <dbReference type="SAM" id="MobiDB-lite"/>
    </source>
</evidence>
<name>A0A498QWR5_9MYCO</name>
<gene>
    <name evidence="2" type="ORF">LAUMK142_04474</name>
</gene>
<dbReference type="AlphaFoldDB" id="A0A498QWR5"/>
<protein>
    <submittedName>
        <fullName evidence="2">Uncharacterized protein</fullName>
    </submittedName>
</protein>
<sequence length="202" mass="21505">MWQGIQGRLGRVALGDCTRPGSPARPGSVRPVVHPASHRTPDSSTRAGVAGLGPGTGEVAVSGCGAVPRCGRGKSRAGAVGSVAEGTECAPMAPSVRWRRRLCRPGGRSWTFPPSMHSQRRHRTLDTTPMTADTVSTCDIPRLPAITSGLSEGAVSACRKQSQGVPRARHPRLRKKTSLTSRIRDHHEFPSEVGKKSIPRNQ</sequence>
<evidence type="ECO:0000313" key="3">
    <source>
        <dbReference type="Proteomes" id="UP000268285"/>
    </source>
</evidence>
<feature type="compositionally biased region" description="Basic and acidic residues" evidence="1">
    <location>
        <begin position="182"/>
        <end position="195"/>
    </location>
</feature>
<feature type="region of interest" description="Disordered" evidence="1">
    <location>
        <begin position="151"/>
        <end position="202"/>
    </location>
</feature>
<feature type="region of interest" description="Disordered" evidence="1">
    <location>
        <begin position="13"/>
        <end position="47"/>
    </location>
</feature>
<dbReference type="Proteomes" id="UP000268285">
    <property type="component" value="Unassembled WGS sequence"/>
</dbReference>
<organism evidence="2 3">
    <name type="scientific">Mycobacterium pseudokansasii</name>
    <dbReference type="NCBI Taxonomy" id="2341080"/>
    <lineage>
        <taxon>Bacteria</taxon>
        <taxon>Bacillati</taxon>
        <taxon>Actinomycetota</taxon>
        <taxon>Actinomycetes</taxon>
        <taxon>Mycobacteriales</taxon>
        <taxon>Mycobacteriaceae</taxon>
        <taxon>Mycobacterium</taxon>
    </lineage>
</organism>
<evidence type="ECO:0000313" key="2">
    <source>
        <dbReference type="EMBL" id="VBA54067.1"/>
    </source>
</evidence>
<proteinExistence type="predicted"/>
<reference evidence="2 3" key="1">
    <citation type="submission" date="2018-09" db="EMBL/GenBank/DDBJ databases">
        <authorList>
            <person name="Tagini F."/>
        </authorList>
    </citation>
    <scope>NUCLEOTIDE SEQUENCE [LARGE SCALE GENOMIC DNA]</scope>
    <source>
        <strain evidence="2 3">MK142</strain>
    </source>
</reference>
<dbReference type="EMBL" id="UPHU01000001">
    <property type="protein sequence ID" value="VBA54067.1"/>
    <property type="molecule type" value="Genomic_DNA"/>
</dbReference>